<dbReference type="RefSeq" id="WP_280575394.1">
    <property type="nucleotide sequence ID" value="NZ_JARXRM010000043.1"/>
</dbReference>
<keyword evidence="2" id="KW-1185">Reference proteome</keyword>
<dbReference type="Proteomes" id="UP001156940">
    <property type="component" value="Unassembled WGS sequence"/>
</dbReference>
<name>A0ABT6JB96_9GAMM</name>
<reference evidence="1 2" key="1">
    <citation type="submission" date="2023-04" db="EMBL/GenBank/DDBJ databases">
        <title>Luteimonas endophyticus RD2P54.</title>
        <authorList>
            <person name="Sun J.-Q."/>
        </authorList>
    </citation>
    <scope>NUCLEOTIDE SEQUENCE [LARGE SCALE GENOMIC DNA]</scope>
    <source>
        <strain evidence="1 2">RD2P54</strain>
    </source>
</reference>
<dbReference type="EMBL" id="JARXRM010000043">
    <property type="protein sequence ID" value="MDH5824100.1"/>
    <property type="molecule type" value="Genomic_DNA"/>
</dbReference>
<organism evidence="1 2">
    <name type="scientific">Luteimonas endophytica</name>
    <dbReference type="NCBI Taxonomy" id="3042023"/>
    <lineage>
        <taxon>Bacteria</taxon>
        <taxon>Pseudomonadati</taxon>
        <taxon>Pseudomonadota</taxon>
        <taxon>Gammaproteobacteria</taxon>
        <taxon>Lysobacterales</taxon>
        <taxon>Lysobacteraceae</taxon>
        <taxon>Luteimonas</taxon>
    </lineage>
</organism>
<proteinExistence type="predicted"/>
<gene>
    <name evidence="1" type="ORF">QFW77_14050</name>
</gene>
<evidence type="ECO:0000313" key="2">
    <source>
        <dbReference type="Proteomes" id="UP001156940"/>
    </source>
</evidence>
<protein>
    <recommendedName>
        <fullName evidence="3">ABC transporter permease</fullName>
    </recommendedName>
</protein>
<comment type="caution">
    <text evidence="1">The sequence shown here is derived from an EMBL/GenBank/DDBJ whole genome shotgun (WGS) entry which is preliminary data.</text>
</comment>
<evidence type="ECO:0000313" key="1">
    <source>
        <dbReference type="EMBL" id="MDH5824100.1"/>
    </source>
</evidence>
<evidence type="ECO:0008006" key="3">
    <source>
        <dbReference type="Google" id="ProtNLM"/>
    </source>
</evidence>
<sequence>MLHIVALIERRFPRHARAIVASLLLACALALAAGLLLATQGAG</sequence>
<accession>A0ABT6JB96</accession>